<comment type="subcellular location">
    <subcellularLocation>
        <location evidence="12">Cytoplasm</location>
    </subcellularLocation>
</comment>
<dbReference type="EMBL" id="LBVL01000003">
    <property type="protein sequence ID" value="KKQ85870.1"/>
    <property type="molecule type" value="Genomic_DNA"/>
</dbReference>
<dbReference type="InterPro" id="IPR045864">
    <property type="entry name" value="aa-tRNA-synth_II/BPL/LPL"/>
</dbReference>
<comment type="similarity">
    <text evidence="1 12">Belongs to the class-II aminoacyl-tRNA synthetase family.</text>
</comment>
<dbReference type="InterPro" id="IPR006195">
    <property type="entry name" value="aa-tRNA-synth_II"/>
</dbReference>
<comment type="caution">
    <text evidence="12">Lacks conserved residue(s) required for the propagation of feature annotation.</text>
</comment>
<dbReference type="AlphaFoldDB" id="A0A0G0LD75"/>
<evidence type="ECO:0000256" key="5">
    <source>
        <dbReference type="ARBA" id="ARBA00022741"/>
    </source>
</evidence>
<dbReference type="Pfam" id="PF00587">
    <property type="entry name" value="tRNA-synt_2b"/>
    <property type="match status" value="1"/>
</dbReference>
<dbReference type="FunFam" id="3.40.50.800:FF:000001">
    <property type="entry name" value="Threonine--tRNA ligase"/>
    <property type="match status" value="1"/>
</dbReference>
<feature type="domain" description="Aminoacyl-transfer RNA synthetases class-II family profile" evidence="13">
    <location>
        <begin position="171"/>
        <end position="524"/>
    </location>
</feature>
<evidence type="ECO:0000256" key="3">
    <source>
        <dbReference type="ARBA" id="ARBA00022598"/>
    </source>
</evidence>
<dbReference type="HAMAP" id="MF_00184">
    <property type="entry name" value="Thr_tRNA_synth"/>
    <property type="match status" value="1"/>
</dbReference>
<name>A0A0G0LD75_9BACT</name>
<dbReference type="CDD" id="cd00771">
    <property type="entry name" value="ThrRS_core"/>
    <property type="match status" value="1"/>
</dbReference>
<dbReference type="SUPFAM" id="SSF55681">
    <property type="entry name" value="Class II aaRS and biotin synthetases"/>
    <property type="match status" value="1"/>
</dbReference>
<dbReference type="GO" id="GO:0006435">
    <property type="term" value="P:threonyl-tRNA aminoacylation"/>
    <property type="evidence" value="ECO:0007669"/>
    <property type="project" value="UniProtKB-UniRule"/>
</dbReference>
<comment type="caution">
    <text evidence="14">The sequence shown here is derived from an EMBL/GenBank/DDBJ whole genome shotgun (WGS) entry which is preliminary data.</text>
</comment>
<dbReference type="FunFam" id="3.30.930.10:FF:000002">
    <property type="entry name" value="Threonine--tRNA ligase"/>
    <property type="match status" value="1"/>
</dbReference>
<dbReference type="GO" id="GO:0000049">
    <property type="term" value="F:tRNA binding"/>
    <property type="evidence" value="ECO:0007669"/>
    <property type="project" value="UniProtKB-KW"/>
</dbReference>
<dbReference type="STRING" id="1618570.UT08_C0003G0033"/>
<evidence type="ECO:0000256" key="8">
    <source>
        <dbReference type="ARBA" id="ARBA00022884"/>
    </source>
</evidence>
<dbReference type="PANTHER" id="PTHR11451:SF44">
    <property type="entry name" value="THREONINE--TRNA LIGASE, CHLOROPLASTIC_MITOCHONDRIAL 2"/>
    <property type="match status" value="1"/>
</dbReference>
<dbReference type="PANTHER" id="PTHR11451">
    <property type="entry name" value="THREONINE-TRNA LIGASE"/>
    <property type="match status" value="1"/>
</dbReference>
<dbReference type="Pfam" id="PF03129">
    <property type="entry name" value="HGTP_anticodon"/>
    <property type="match status" value="1"/>
</dbReference>
<dbReference type="PROSITE" id="PS50862">
    <property type="entry name" value="AA_TRNA_LIGASE_II"/>
    <property type="match status" value="1"/>
</dbReference>
<keyword evidence="12" id="KW-0963">Cytoplasm</keyword>
<dbReference type="GO" id="GO:0005524">
    <property type="term" value="F:ATP binding"/>
    <property type="evidence" value="ECO:0007669"/>
    <property type="project" value="UniProtKB-UniRule"/>
</dbReference>
<evidence type="ECO:0000256" key="6">
    <source>
        <dbReference type="ARBA" id="ARBA00022833"/>
    </source>
</evidence>
<protein>
    <recommendedName>
        <fullName evidence="12">Threonine--tRNA ligase</fullName>
        <ecNumber evidence="12">6.1.1.3</ecNumber>
    </recommendedName>
    <alternativeName>
        <fullName evidence="12">Threonyl-tRNA synthetase</fullName>
        <shortName evidence="12">ThrRS</shortName>
    </alternativeName>
</protein>
<dbReference type="Pfam" id="PF07973">
    <property type="entry name" value="tRNA_SAD"/>
    <property type="match status" value="1"/>
</dbReference>
<dbReference type="InterPro" id="IPR036621">
    <property type="entry name" value="Anticodon-bd_dom_sf"/>
</dbReference>
<dbReference type="InterPro" id="IPR002320">
    <property type="entry name" value="Thr-tRNA-ligase_IIa"/>
</dbReference>
<evidence type="ECO:0000256" key="1">
    <source>
        <dbReference type="ARBA" id="ARBA00008226"/>
    </source>
</evidence>
<dbReference type="InterPro" id="IPR002314">
    <property type="entry name" value="aa-tRNA-synt_IIb"/>
</dbReference>
<gene>
    <name evidence="12" type="primary">thrS</name>
    <name evidence="14" type="ORF">UT08_C0003G0033</name>
</gene>
<evidence type="ECO:0000259" key="13">
    <source>
        <dbReference type="PROSITE" id="PS50862"/>
    </source>
</evidence>
<dbReference type="PRINTS" id="PR01047">
    <property type="entry name" value="TRNASYNTHTHR"/>
</dbReference>
<keyword evidence="10 12" id="KW-0030">Aminoacyl-tRNA synthetase</keyword>
<feature type="binding site" evidence="12">
    <location>
        <position position="501"/>
    </location>
    <ligand>
        <name>Zn(2+)</name>
        <dbReference type="ChEBI" id="CHEBI:29105"/>
        <note>catalytic</note>
    </ligand>
</feature>
<evidence type="ECO:0000256" key="7">
    <source>
        <dbReference type="ARBA" id="ARBA00022840"/>
    </source>
</evidence>
<organism evidence="14 15">
    <name type="scientific">Candidatus Woesebacteria bacterium GW2011_GWB1_38_8</name>
    <dbReference type="NCBI Taxonomy" id="1618570"/>
    <lineage>
        <taxon>Bacteria</taxon>
        <taxon>Candidatus Woeseibacteriota</taxon>
    </lineage>
</organism>
<dbReference type="InterPro" id="IPR047246">
    <property type="entry name" value="ThrRS_anticodon"/>
</dbReference>
<dbReference type="InterPro" id="IPR004154">
    <property type="entry name" value="Anticodon-bd"/>
</dbReference>
<dbReference type="GO" id="GO:0005737">
    <property type="term" value="C:cytoplasm"/>
    <property type="evidence" value="ECO:0007669"/>
    <property type="project" value="UniProtKB-SubCell"/>
</dbReference>
<proteinExistence type="inferred from homology"/>
<evidence type="ECO:0000313" key="14">
    <source>
        <dbReference type="EMBL" id="KKQ85870.1"/>
    </source>
</evidence>
<dbReference type="PATRIC" id="fig|1618570.3.peg.317"/>
<comment type="subunit">
    <text evidence="12">Homodimer.</text>
</comment>
<dbReference type="InterPro" id="IPR033728">
    <property type="entry name" value="ThrRS_core"/>
</dbReference>
<sequence length="629" mass="74060">MKDKEYLDKLRHSTAHLMAAAVMQIWPKTKRAIGPSIEDGFYFDFDFGGIKVTDEDFPKIEAKMREILPSWKSFEKQMLSASDAKKEYPQNLYKHEMIDEFSEKGKNKISFYKSGNYWDLCRGGHIEHPDKELQHFKLLSVAGAYWRGDEKNPMLTRIYATAWPTKKDLEDYLNHLEEAQKRDHRKLGRELDFFSSNQLTGPGLILWHPKLARTRVIVEDFWKEEHYKRGYQLVFTPHIASMDMFVISRHYSKYINSMFPAMLHQYIEGESRPDYQMDEQLKPMNCPNHIQIYKSKPRSYKELPIRMGELGTVYRYERAGTLLGLTRVRGFTQDDSHVFCRPEQVIDEVREVIRITKYMYEIFGFTDYQAYISTRPEKYLGSLKMWEFAENSLKKSCELEGIKDYKIDEGAGVFYGPKIDSKVKDSLGREWQLGTIQFDFNMPDRAETTESDIDDFWAMKTFHDKFKTRDNLSKYLKKLGRGYNVQYIDEKGEKKQAVMIHRTVLGSMERFFGVLIEHFAGAFPVWLSPIQLKVLPITERNAKYALEIVEKLRVKDLRVELDDRNETLQAKIRDAQVEKIPYMLVIGDREEKENKVAVRLRSEKDLGQMSLEKFLSRIKDRVDSKSLDL</sequence>
<dbReference type="SUPFAM" id="SSF55186">
    <property type="entry name" value="ThrRS/AlaRS common domain"/>
    <property type="match status" value="1"/>
</dbReference>
<evidence type="ECO:0000313" key="15">
    <source>
        <dbReference type="Proteomes" id="UP000034081"/>
    </source>
</evidence>
<keyword evidence="8 12" id="KW-0694">RNA-binding</keyword>
<dbReference type="SMART" id="SM00863">
    <property type="entry name" value="tRNA_SAD"/>
    <property type="match status" value="1"/>
</dbReference>
<dbReference type="SUPFAM" id="SSF52954">
    <property type="entry name" value="Class II aaRS ABD-related"/>
    <property type="match status" value="1"/>
</dbReference>
<feature type="binding site" evidence="12">
    <location>
        <position position="286"/>
    </location>
    <ligand>
        <name>Zn(2+)</name>
        <dbReference type="ChEBI" id="CHEBI:29105"/>
        <note>catalytic</note>
    </ligand>
</feature>
<evidence type="ECO:0000256" key="2">
    <source>
        <dbReference type="ARBA" id="ARBA00022555"/>
    </source>
</evidence>
<feature type="binding site" evidence="12">
    <location>
        <position position="337"/>
    </location>
    <ligand>
        <name>Zn(2+)</name>
        <dbReference type="ChEBI" id="CHEBI:29105"/>
        <note>catalytic</note>
    </ligand>
</feature>
<keyword evidence="4 12" id="KW-0479">Metal-binding</keyword>
<evidence type="ECO:0000256" key="10">
    <source>
        <dbReference type="ARBA" id="ARBA00023146"/>
    </source>
</evidence>
<keyword evidence="9 12" id="KW-0648">Protein biosynthesis</keyword>
<keyword evidence="5 12" id="KW-0547">Nucleotide-binding</keyword>
<comment type="cofactor">
    <cofactor evidence="12">
        <name>Zn(2+)</name>
        <dbReference type="ChEBI" id="CHEBI:29105"/>
    </cofactor>
    <text evidence="12">Binds 1 zinc ion per subunit.</text>
</comment>
<dbReference type="Gene3D" id="3.30.980.10">
    <property type="entry name" value="Threonyl-trna Synthetase, Chain A, domain 2"/>
    <property type="match status" value="1"/>
</dbReference>
<comment type="catalytic activity">
    <reaction evidence="11 12">
        <text>tRNA(Thr) + L-threonine + ATP = L-threonyl-tRNA(Thr) + AMP + diphosphate + H(+)</text>
        <dbReference type="Rhea" id="RHEA:24624"/>
        <dbReference type="Rhea" id="RHEA-COMP:9670"/>
        <dbReference type="Rhea" id="RHEA-COMP:9704"/>
        <dbReference type="ChEBI" id="CHEBI:15378"/>
        <dbReference type="ChEBI" id="CHEBI:30616"/>
        <dbReference type="ChEBI" id="CHEBI:33019"/>
        <dbReference type="ChEBI" id="CHEBI:57926"/>
        <dbReference type="ChEBI" id="CHEBI:78442"/>
        <dbReference type="ChEBI" id="CHEBI:78534"/>
        <dbReference type="ChEBI" id="CHEBI:456215"/>
        <dbReference type="EC" id="6.1.1.3"/>
    </reaction>
</comment>
<dbReference type="EC" id="6.1.1.3" evidence="12"/>
<dbReference type="Gene3D" id="3.30.930.10">
    <property type="entry name" value="Bira Bifunctional Protein, Domain 2"/>
    <property type="match status" value="1"/>
</dbReference>
<dbReference type="GO" id="GO:0046872">
    <property type="term" value="F:metal ion binding"/>
    <property type="evidence" value="ECO:0007669"/>
    <property type="project" value="UniProtKB-KW"/>
</dbReference>
<keyword evidence="2 12" id="KW-0820">tRNA-binding</keyword>
<dbReference type="GO" id="GO:0004829">
    <property type="term" value="F:threonine-tRNA ligase activity"/>
    <property type="evidence" value="ECO:0007669"/>
    <property type="project" value="UniProtKB-UniRule"/>
</dbReference>
<dbReference type="Proteomes" id="UP000034081">
    <property type="component" value="Unassembled WGS sequence"/>
</dbReference>
<dbReference type="NCBIfam" id="TIGR00418">
    <property type="entry name" value="thrS"/>
    <property type="match status" value="1"/>
</dbReference>
<dbReference type="Gene3D" id="3.40.50.800">
    <property type="entry name" value="Anticodon-binding domain"/>
    <property type="match status" value="1"/>
</dbReference>
<dbReference type="InterPro" id="IPR018163">
    <property type="entry name" value="Thr/Ala-tRNA-synth_IIc_edit"/>
</dbReference>
<dbReference type="CDD" id="cd00860">
    <property type="entry name" value="ThrRS_anticodon"/>
    <property type="match status" value="1"/>
</dbReference>
<dbReference type="Gene3D" id="3.30.54.20">
    <property type="match status" value="1"/>
</dbReference>
<keyword evidence="7 12" id="KW-0067">ATP-binding</keyword>
<evidence type="ECO:0000256" key="12">
    <source>
        <dbReference type="HAMAP-Rule" id="MF_00184"/>
    </source>
</evidence>
<dbReference type="InterPro" id="IPR012947">
    <property type="entry name" value="tRNA_SAD"/>
</dbReference>
<accession>A0A0G0LD75</accession>
<keyword evidence="3 12" id="KW-0436">Ligase</keyword>
<reference evidence="14 15" key="1">
    <citation type="journal article" date="2015" name="Nature">
        <title>rRNA introns, odd ribosomes, and small enigmatic genomes across a large radiation of phyla.</title>
        <authorList>
            <person name="Brown C.T."/>
            <person name="Hug L.A."/>
            <person name="Thomas B.C."/>
            <person name="Sharon I."/>
            <person name="Castelle C.J."/>
            <person name="Singh A."/>
            <person name="Wilkins M.J."/>
            <person name="Williams K.H."/>
            <person name="Banfield J.F."/>
        </authorList>
    </citation>
    <scope>NUCLEOTIDE SEQUENCE [LARGE SCALE GENOMIC DNA]</scope>
</reference>
<evidence type="ECO:0000256" key="11">
    <source>
        <dbReference type="ARBA" id="ARBA00049515"/>
    </source>
</evidence>
<evidence type="ECO:0000256" key="9">
    <source>
        <dbReference type="ARBA" id="ARBA00022917"/>
    </source>
</evidence>
<keyword evidence="6 12" id="KW-0862">Zinc</keyword>
<evidence type="ECO:0000256" key="4">
    <source>
        <dbReference type="ARBA" id="ARBA00022723"/>
    </source>
</evidence>